<feature type="domain" description="Myb/SANT-like" evidence="1">
    <location>
        <begin position="7"/>
        <end position="98"/>
    </location>
</feature>
<evidence type="ECO:0000259" key="1">
    <source>
        <dbReference type="Pfam" id="PF12776"/>
    </source>
</evidence>
<dbReference type="EMBL" id="JABTTQ020000007">
    <property type="protein sequence ID" value="KAK6151971.1"/>
    <property type="molecule type" value="Genomic_DNA"/>
</dbReference>
<proteinExistence type="predicted"/>
<dbReference type="PANTHER" id="PTHR47584">
    <property type="match status" value="1"/>
</dbReference>
<accession>A0ABR0WXE0</accession>
<evidence type="ECO:0000313" key="2">
    <source>
        <dbReference type="EMBL" id="KAK6151971.1"/>
    </source>
</evidence>
<sequence length="217" mass="25004">MAFENAYWPEANVTAFIMIIHDEVTQGNINTAANITPSKWTDIISEVLFACRGYNYSVKQLKGKFTRIKAKWKKYNTLLISDSGFRWDDANDMANPNDSILRRKSCPHYRELTTIFAPHEDGLLGRFNDEGFGETVPLSPAVISAEYSCEMDNEMVELELDPETMATIDMCMQKLMEMPDLPPDIYCTACRKFEKPVCRRIFLAMKPELRRDYIESL</sequence>
<dbReference type="Pfam" id="PF12776">
    <property type="entry name" value="Myb_DNA-bind_3"/>
    <property type="match status" value="1"/>
</dbReference>
<comment type="caution">
    <text evidence="2">The sequence shown here is derived from an EMBL/GenBank/DDBJ whole genome shotgun (WGS) entry which is preliminary data.</text>
</comment>
<protein>
    <recommendedName>
        <fullName evidence="1">Myb/SANT-like domain-containing protein</fullName>
    </recommendedName>
</protein>
<dbReference type="InterPro" id="IPR045026">
    <property type="entry name" value="LIMYB"/>
</dbReference>
<evidence type="ECO:0000313" key="3">
    <source>
        <dbReference type="Proteomes" id="UP001318860"/>
    </source>
</evidence>
<keyword evidence="3" id="KW-1185">Reference proteome</keyword>
<dbReference type="InterPro" id="IPR024752">
    <property type="entry name" value="Myb/SANT-like_dom"/>
</dbReference>
<reference evidence="2 3" key="1">
    <citation type="journal article" date="2021" name="Comput. Struct. Biotechnol. J.">
        <title>De novo genome assembly of the potent medicinal plant Rehmannia glutinosa using nanopore technology.</title>
        <authorList>
            <person name="Ma L."/>
            <person name="Dong C."/>
            <person name="Song C."/>
            <person name="Wang X."/>
            <person name="Zheng X."/>
            <person name="Niu Y."/>
            <person name="Chen S."/>
            <person name="Feng W."/>
        </authorList>
    </citation>
    <scope>NUCLEOTIDE SEQUENCE [LARGE SCALE GENOMIC DNA]</scope>
    <source>
        <strain evidence="2">DH-2019</strain>
    </source>
</reference>
<organism evidence="2 3">
    <name type="scientific">Rehmannia glutinosa</name>
    <name type="common">Chinese foxglove</name>
    <dbReference type="NCBI Taxonomy" id="99300"/>
    <lineage>
        <taxon>Eukaryota</taxon>
        <taxon>Viridiplantae</taxon>
        <taxon>Streptophyta</taxon>
        <taxon>Embryophyta</taxon>
        <taxon>Tracheophyta</taxon>
        <taxon>Spermatophyta</taxon>
        <taxon>Magnoliopsida</taxon>
        <taxon>eudicotyledons</taxon>
        <taxon>Gunneridae</taxon>
        <taxon>Pentapetalae</taxon>
        <taxon>asterids</taxon>
        <taxon>lamiids</taxon>
        <taxon>Lamiales</taxon>
        <taxon>Orobanchaceae</taxon>
        <taxon>Rehmannieae</taxon>
        <taxon>Rehmannia</taxon>
    </lineage>
</organism>
<gene>
    <name evidence="2" type="ORF">DH2020_014606</name>
</gene>
<name>A0ABR0WXE0_REHGL</name>
<dbReference type="Proteomes" id="UP001318860">
    <property type="component" value="Unassembled WGS sequence"/>
</dbReference>
<dbReference type="PANTHER" id="PTHR47584:SF14">
    <property type="entry name" value="L10-INTERACTING MYB DOMAIN-CONTAINING PROTEIN-LIKE"/>
    <property type="match status" value="1"/>
</dbReference>